<organism evidence="3 4">
    <name type="scientific">Pedobacter jejuensis</name>
    <dbReference type="NCBI Taxonomy" id="1268550"/>
    <lineage>
        <taxon>Bacteria</taxon>
        <taxon>Pseudomonadati</taxon>
        <taxon>Bacteroidota</taxon>
        <taxon>Sphingobacteriia</taxon>
        <taxon>Sphingobacteriales</taxon>
        <taxon>Sphingobacteriaceae</taxon>
        <taxon>Pedobacter</taxon>
    </lineage>
</organism>
<dbReference type="Pfam" id="PF04738">
    <property type="entry name" value="Lant_dehydr_N"/>
    <property type="match status" value="2"/>
</dbReference>
<evidence type="ECO:0008006" key="5">
    <source>
        <dbReference type="Google" id="ProtNLM"/>
    </source>
</evidence>
<dbReference type="OrthoDB" id="1273722at2"/>
<dbReference type="EMBL" id="RBEE01000008">
    <property type="protein sequence ID" value="RNL55053.1"/>
    <property type="molecule type" value="Genomic_DNA"/>
</dbReference>
<feature type="domain" description="Lantibiotic dehydratase N-terminal" evidence="1">
    <location>
        <begin position="29"/>
        <end position="223"/>
    </location>
</feature>
<keyword evidence="4" id="KW-1185">Reference proteome</keyword>
<evidence type="ECO:0000313" key="3">
    <source>
        <dbReference type="EMBL" id="RNL55053.1"/>
    </source>
</evidence>
<sequence>MKVKIYPDVVFRTPKFSYKSTLVDCWDDLKAAISISSDAFYQTIKDVTAEELTLLPSKVFFTIWKYYNRAKFRSTPYGTFAGFSILNAAFNPSETKIVVQEDQTVHKFIDWPYKNSLNFSLADLLKSNCLLFANSSYYFTTSSIRYIACTDGLFELAEIDKDEFVIQILEACLVPITVTELIEKLNPLDSREEIFSLLEDMLSFQLLLSDNDPNIIGEDYFQRIGIEKDIDMPKYLIAERKVISGGIDEKLLNNIPGLINFMQYLQPIEGRDALTQFINKFRKKFEQKEIPLSLALDPEMGIGYDELEQANQGDDFVAQFYGKQNKKDNSTNNLKENFKKLLESKGFISKEVIRLDKLNLPLADNATKIPNSFSMLMSIADETIYVDQTGGSTANALSGRFTLASDKVFQHCKNIAKLEQAANPDVLFFDVAYMVETNVDNINRRKLVYGKQLSILNFDTSEDPITIDDVMLSIQGSEVILRSKKLNKRIVPRMASAYNYSRSDLSVFRLLCDLQHQNVQTNLSFFIENLYPELPYYPKVQYQNIVLSQQKWQIKKENIVKFAVSECIEYLNKIGVSKYFKAGLSDQTLCFERDNDIDINAFIQYMHKQNTVYLEEVILPESSVVVDESGKPYLAQFILNLYHEEKIYDGFEHDDESKTDVVQIFPPGKEWLYFEIYCHQQRSDLLLSGPIAAFLENHKLKIKSWFFIRYNENGYHLRVRFLLNDIKDGQELTTAFADYLEEDLNAGLISDLQLRTYKRETHRYGNDLIEKIESHFSVDSKFVLALLETQFSANAKYKIVADLIEVLQSSELFDNQIFANVIKTMSDSFNTEHNLEPADFKKINAQYQIYRKADAEELNEKQNAAFVSFQQSFIEILKACEGTRRVQLFSDLLHMYVNRLFNKDQRTHEMVIYYFLLKDVQRRNAMNKV</sequence>
<accession>A0A3N0BYY3</accession>
<reference evidence="3 4" key="1">
    <citation type="submission" date="2018-10" db="EMBL/GenBank/DDBJ databases">
        <title>Genome sequencing of Pedobacter jejuensis TNB23.</title>
        <authorList>
            <person name="Cho Y.-J."/>
            <person name="Cho A."/>
            <person name="Kim O.-S."/>
        </authorList>
    </citation>
    <scope>NUCLEOTIDE SEQUENCE [LARGE SCALE GENOMIC DNA]</scope>
    <source>
        <strain evidence="3 4">TNB23</strain>
    </source>
</reference>
<dbReference type="AlphaFoldDB" id="A0A3N0BYY3"/>
<feature type="domain" description="Lantibiotic dehydratase N-terminal" evidence="1">
    <location>
        <begin position="249"/>
        <end position="563"/>
    </location>
</feature>
<comment type="caution">
    <text evidence="3">The sequence shown here is derived from an EMBL/GenBank/DDBJ whole genome shotgun (WGS) entry which is preliminary data.</text>
</comment>
<dbReference type="Pfam" id="PF14028">
    <property type="entry name" value="Lant_dehydr_C"/>
    <property type="match status" value="1"/>
</dbReference>
<dbReference type="RefSeq" id="WP_123204783.1">
    <property type="nucleotide sequence ID" value="NZ_RBEE01000008.1"/>
</dbReference>
<evidence type="ECO:0000259" key="1">
    <source>
        <dbReference type="Pfam" id="PF04738"/>
    </source>
</evidence>
<proteinExistence type="predicted"/>
<dbReference type="InterPro" id="IPR023809">
    <property type="entry name" value="Thiopep_bacteriocin_synth_dom"/>
</dbReference>
<dbReference type="InterPro" id="IPR006827">
    <property type="entry name" value="Lant_deHydtase_N"/>
</dbReference>
<evidence type="ECO:0000259" key="2">
    <source>
        <dbReference type="Pfam" id="PF14028"/>
    </source>
</evidence>
<dbReference type="NCBIfam" id="TIGR03891">
    <property type="entry name" value="thiopep_ocin"/>
    <property type="match status" value="1"/>
</dbReference>
<feature type="domain" description="Thiopeptide-type bacteriocin biosynthesis" evidence="2">
    <location>
        <begin position="671"/>
        <end position="918"/>
    </location>
</feature>
<dbReference type="Proteomes" id="UP000274046">
    <property type="component" value="Unassembled WGS sequence"/>
</dbReference>
<name>A0A3N0BYY3_9SPHI</name>
<gene>
    <name evidence="3" type="ORF">D7004_05040</name>
</gene>
<evidence type="ECO:0000313" key="4">
    <source>
        <dbReference type="Proteomes" id="UP000274046"/>
    </source>
</evidence>
<protein>
    <recommendedName>
        <fullName evidence="5">Lantibiotic dehydratase</fullName>
    </recommendedName>
</protein>